<reference evidence="6" key="2">
    <citation type="submission" date="2020-08" db="EMBL/GenBank/DDBJ databases">
        <title>Plant Genome Project.</title>
        <authorList>
            <person name="Zhang R.-G."/>
        </authorList>
    </citation>
    <scope>NUCLEOTIDE SEQUENCE</scope>
    <source>
        <strain evidence="6">Huo1</strain>
        <tissue evidence="6">Leaf</tissue>
    </source>
</reference>
<comment type="caution">
    <text evidence="6">The sequence shown here is derived from an EMBL/GenBank/DDBJ whole genome shotgun (WGS) entry which is preliminary data.</text>
</comment>
<dbReference type="EMBL" id="PNBA02000504">
    <property type="protein sequence ID" value="KAG6383583.1"/>
    <property type="molecule type" value="Genomic_DNA"/>
</dbReference>
<keyword evidence="2" id="KW-0479">Metal-binding</keyword>
<keyword evidence="3" id="KW-0408">Iron</keyword>
<dbReference type="GO" id="GO:0032981">
    <property type="term" value="P:mitochondrial respiratory chain complex I assembly"/>
    <property type="evidence" value="ECO:0007669"/>
    <property type="project" value="TreeGrafter"/>
</dbReference>
<feature type="domain" description="4Fe-4S ferredoxin-type" evidence="5">
    <location>
        <begin position="41"/>
        <end position="70"/>
    </location>
</feature>
<dbReference type="PANTHER" id="PTHR10849">
    <property type="entry name" value="NADH DEHYDROGENASE UBIQUINONE IRON-SULFUR PROTEIN 8, MITOCHONDRIAL"/>
    <property type="match status" value="1"/>
</dbReference>
<keyword evidence="7" id="KW-1185">Reference proteome</keyword>
<dbReference type="GO" id="GO:0016020">
    <property type="term" value="C:membrane"/>
    <property type="evidence" value="ECO:0007669"/>
    <property type="project" value="InterPro"/>
</dbReference>
<dbReference type="SUPFAM" id="SSF54862">
    <property type="entry name" value="4Fe-4S ferredoxins"/>
    <property type="match status" value="1"/>
</dbReference>
<name>A0A8X8VW86_SALSN</name>
<dbReference type="PROSITE" id="PS51379">
    <property type="entry name" value="4FE4S_FER_2"/>
    <property type="match status" value="1"/>
</dbReference>
<evidence type="ECO:0000256" key="4">
    <source>
        <dbReference type="ARBA" id="ARBA00023014"/>
    </source>
</evidence>
<dbReference type="InterPro" id="IPR017896">
    <property type="entry name" value="4Fe4S_Fe-S-bd"/>
</dbReference>
<dbReference type="GO" id="GO:0003954">
    <property type="term" value="F:NADH dehydrogenase activity"/>
    <property type="evidence" value="ECO:0007669"/>
    <property type="project" value="TreeGrafter"/>
</dbReference>
<organism evidence="6">
    <name type="scientific">Salvia splendens</name>
    <name type="common">Scarlet sage</name>
    <dbReference type="NCBI Taxonomy" id="180675"/>
    <lineage>
        <taxon>Eukaryota</taxon>
        <taxon>Viridiplantae</taxon>
        <taxon>Streptophyta</taxon>
        <taxon>Embryophyta</taxon>
        <taxon>Tracheophyta</taxon>
        <taxon>Spermatophyta</taxon>
        <taxon>Magnoliopsida</taxon>
        <taxon>eudicotyledons</taxon>
        <taxon>Gunneridae</taxon>
        <taxon>Pentapetalae</taxon>
        <taxon>asterids</taxon>
        <taxon>lamiids</taxon>
        <taxon>Lamiales</taxon>
        <taxon>Lamiaceae</taxon>
        <taxon>Nepetoideae</taxon>
        <taxon>Mentheae</taxon>
        <taxon>Salviinae</taxon>
        <taxon>Salvia</taxon>
        <taxon>Salvia subgen. Calosphace</taxon>
        <taxon>core Calosphace</taxon>
    </lineage>
</organism>
<dbReference type="InterPro" id="IPR010226">
    <property type="entry name" value="NADH_quinone_OxRdtase_chainI"/>
</dbReference>
<dbReference type="PANTHER" id="PTHR10849:SF32">
    <property type="entry name" value="NADH DEHYDROGENASE, NADH:UBIQUINONE REDUCTASE (H(+)-TRANSLOCATING)"/>
    <property type="match status" value="1"/>
</dbReference>
<dbReference type="Gene3D" id="3.30.70.3270">
    <property type="match status" value="1"/>
</dbReference>
<dbReference type="InterPro" id="IPR017900">
    <property type="entry name" value="4Fe4S_Fe_S_CS"/>
</dbReference>
<sequence>MAAFSGESINHPLEKGPLSPRIHGEHALRRYPTGRSVIDFTSNHFDMTKCIYCGFCQESCPVDSIVERPNFEFATETHEVATKICTYAILVSTEEMYTIASNFDVIRTSLRQGEAARKW</sequence>
<keyword evidence="1" id="KW-0004">4Fe-4S</keyword>
<dbReference type="GO" id="GO:0051539">
    <property type="term" value="F:4 iron, 4 sulfur cluster binding"/>
    <property type="evidence" value="ECO:0007669"/>
    <property type="project" value="UniProtKB-KW"/>
</dbReference>
<dbReference type="Pfam" id="PF00037">
    <property type="entry name" value="Fer4"/>
    <property type="match status" value="1"/>
</dbReference>
<dbReference type="AlphaFoldDB" id="A0A8X8VW86"/>
<dbReference type="Proteomes" id="UP000298416">
    <property type="component" value="Unassembled WGS sequence"/>
</dbReference>
<protein>
    <recommendedName>
        <fullName evidence="5">4Fe-4S ferredoxin-type domain-containing protein</fullName>
    </recommendedName>
</protein>
<dbReference type="GO" id="GO:0046872">
    <property type="term" value="F:metal ion binding"/>
    <property type="evidence" value="ECO:0007669"/>
    <property type="project" value="UniProtKB-KW"/>
</dbReference>
<dbReference type="GO" id="GO:0005739">
    <property type="term" value="C:mitochondrion"/>
    <property type="evidence" value="ECO:0007669"/>
    <property type="project" value="GOC"/>
</dbReference>
<evidence type="ECO:0000256" key="1">
    <source>
        <dbReference type="ARBA" id="ARBA00022485"/>
    </source>
</evidence>
<dbReference type="GO" id="GO:0006120">
    <property type="term" value="P:mitochondrial electron transport, NADH to ubiquinone"/>
    <property type="evidence" value="ECO:0007669"/>
    <property type="project" value="TreeGrafter"/>
</dbReference>
<gene>
    <name evidence="6" type="ORF">SASPL_156657</name>
</gene>
<evidence type="ECO:0000256" key="3">
    <source>
        <dbReference type="ARBA" id="ARBA00023004"/>
    </source>
</evidence>
<evidence type="ECO:0000259" key="5">
    <source>
        <dbReference type="PROSITE" id="PS51379"/>
    </source>
</evidence>
<dbReference type="PROSITE" id="PS00198">
    <property type="entry name" value="4FE4S_FER_1"/>
    <property type="match status" value="1"/>
</dbReference>
<proteinExistence type="predicted"/>
<keyword evidence="4" id="KW-0411">Iron-sulfur</keyword>
<evidence type="ECO:0000313" key="7">
    <source>
        <dbReference type="Proteomes" id="UP000298416"/>
    </source>
</evidence>
<evidence type="ECO:0000313" key="6">
    <source>
        <dbReference type="EMBL" id="KAG6383583.1"/>
    </source>
</evidence>
<evidence type="ECO:0000256" key="2">
    <source>
        <dbReference type="ARBA" id="ARBA00022723"/>
    </source>
</evidence>
<accession>A0A8X8VW86</accession>
<reference evidence="6" key="1">
    <citation type="submission" date="2018-01" db="EMBL/GenBank/DDBJ databases">
        <authorList>
            <person name="Mao J.F."/>
        </authorList>
    </citation>
    <scope>NUCLEOTIDE SEQUENCE</scope>
    <source>
        <strain evidence="6">Huo1</strain>
        <tissue evidence="6">Leaf</tissue>
    </source>
</reference>